<name>A0A2X0QR00_9PROT</name>
<gene>
    <name evidence="1" type="ORF">NITFAB_0012</name>
</gene>
<reference evidence="1" key="1">
    <citation type="submission" date="2018-05" db="EMBL/GenBank/DDBJ databases">
        <authorList>
            <person name="Lanie J.A."/>
            <person name="Ng W.-L."/>
            <person name="Kazmierczak K.M."/>
            <person name="Andrzejewski T.M."/>
            <person name="Davidsen T.M."/>
            <person name="Wayne K.J."/>
            <person name="Tettelin H."/>
            <person name="Glass J.I."/>
            <person name="Rusch D."/>
            <person name="Podicherti R."/>
            <person name="Tsui H.-C.T."/>
            <person name="Winkler M.E."/>
        </authorList>
    </citation>
    <scope>NUCLEOTIDE SEQUENCE</scope>
    <source>
        <strain evidence="1">KNB</strain>
    </source>
</reference>
<evidence type="ECO:0000313" key="1">
    <source>
        <dbReference type="EMBL" id="SPS04423.1"/>
    </source>
</evidence>
<dbReference type="EMBL" id="LS423452">
    <property type="protein sequence ID" value="SPS04423.1"/>
    <property type="molecule type" value="Genomic_DNA"/>
</dbReference>
<dbReference type="AlphaFoldDB" id="A0A2X0QR00"/>
<proteinExistence type="predicted"/>
<sequence length="79" mass="9254">MMFYLLDREMYCSVRLIRRWYRVYWIGIKIKNNFGKEEGGVNSGILKKNGLNDETTRIFTCGVAVFDFYGSAAFCSKNF</sequence>
<accession>A0A2X0QR00</accession>
<protein>
    <submittedName>
        <fullName evidence="1">Uncharacterized protein</fullName>
    </submittedName>
</protein>
<organism evidence="1">
    <name type="scientific">Candidatus Nitrotoga fabula</name>
    <dbReference type="NCBI Taxonomy" id="2182327"/>
    <lineage>
        <taxon>Bacteria</taxon>
        <taxon>Pseudomonadati</taxon>
        <taxon>Pseudomonadota</taxon>
        <taxon>Betaproteobacteria</taxon>
        <taxon>Nitrosomonadales</taxon>
        <taxon>Gallionellaceae</taxon>
        <taxon>Candidatus Nitrotoga</taxon>
    </lineage>
</organism>